<gene>
    <name evidence="2" type="ORF">GCM10009675_01350</name>
</gene>
<dbReference type="NCBIfam" id="NF040618">
    <property type="entry name" value="PPA1309_fam"/>
    <property type="match status" value="1"/>
</dbReference>
<sequence>MVTMTDSEGARGPSAEEGGPGSSESAGTAETSEIPSSGTADSGTAESENPEAAGIGNDLGDDAWFLEDLVDSEAASAATTVGAIAREVEEFVAEGGWQQPPQLFALVPTAELLAQQPELADSLDPDAELTPVAQDSLPNDDLAEALATIAWPDLVRGCALAQEIIVLPPDVEDELPDVDDSTGVSATDVERLKQAAAGHPRRTEARLVAAVLRDGPAACVMRLRGVHPQGEDDSEPGEEIVEHPELAPNLVDALRATLLP</sequence>
<name>A0ABP4FPC2_9PSEU</name>
<evidence type="ECO:0000256" key="1">
    <source>
        <dbReference type="SAM" id="MobiDB-lite"/>
    </source>
</evidence>
<dbReference type="Proteomes" id="UP001500467">
    <property type="component" value="Unassembled WGS sequence"/>
</dbReference>
<feature type="region of interest" description="Disordered" evidence="1">
    <location>
        <begin position="1"/>
        <end position="59"/>
    </location>
</feature>
<evidence type="ECO:0000313" key="3">
    <source>
        <dbReference type="Proteomes" id="UP001500467"/>
    </source>
</evidence>
<feature type="compositionally biased region" description="Low complexity" evidence="1">
    <location>
        <begin position="10"/>
        <end position="33"/>
    </location>
</feature>
<comment type="caution">
    <text evidence="2">The sequence shown here is derived from an EMBL/GenBank/DDBJ whole genome shotgun (WGS) entry which is preliminary data.</text>
</comment>
<protein>
    <submittedName>
        <fullName evidence="2">Uncharacterized protein</fullName>
    </submittedName>
</protein>
<feature type="compositionally biased region" description="Polar residues" evidence="1">
    <location>
        <begin position="34"/>
        <end position="47"/>
    </location>
</feature>
<organism evidence="2 3">
    <name type="scientific">Prauserella alba</name>
    <dbReference type="NCBI Taxonomy" id="176898"/>
    <lineage>
        <taxon>Bacteria</taxon>
        <taxon>Bacillati</taxon>
        <taxon>Actinomycetota</taxon>
        <taxon>Actinomycetes</taxon>
        <taxon>Pseudonocardiales</taxon>
        <taxon>Pseudonocardiaceae</taxon>
        <taxon>Prauserella</taxon>
    </lineage>
</organism>
<proteinExistence type="predicted"/>
<dbReference type="InterPro" id="IPR047681">
    <property type="entry name" value="PPA1309-like"/>
</dbReference>
<reference evidence="3" key="1">
    <citation type="journal article" date="2019" name="Int. J. Syst. Evol. Microbiol.">
        <title>The Global Catalogue of Microorganisms (GCM) 10K type strain sequencing project: providing services to taxonomists for standard genome sequencing and annotation.</title>
        <authorList>
            <consortium name="The Broad Institute Genomics Platform"/>
            <consortium name="The Broad Institute Genome Sequencing Center for Infectious Disease"/>
            <person name="Wu L."/>
            <person name="Ma J."/>
        </authorList>
    </citation>
    <scope>NUCLEOTIDE SEQUENCE [LARGE SCALE GENOMIC DNA]</scope>
    <source>
        <strain evidence="3">JCM 13022</strain>
    </source>
</reference>
<accession>A0ABP4FPC2</accession>
<evidence type="ECO:0000313" key="2">
    <source>
        <dbReference type="EMBL" id="GAA1190775.1"/>
    </source>
</evidence>
<dbReference type="EMBL" id="BAAALM010000001">
    <property type="protein sequence ID" value="GAA1190775.1"/>
    <property type="molecule type" value="Genomic_DNA"/>
</dbReference>
<keyword evidence="3" id="KW-1185">Reference proteome</keyword>
<feature type="region of interest" description="Disordered" evidence="1">
    <location>
        <begin position="226"/>
        <end position="246"/>
    </location>
</feature>